<dbReference type="PROSITE" id="PS00027">
    <property type="entry name" value="HOMEOBOX_1"/>
    <property type="match status" value="1"/>
</dbReference>
<dbReference type="Pfam" id="PF00046">
    <property type="entry name" value="Homeodomain"/>
    <property type="match status" value="1"/>
</dbReference>
<evidence type="ECO:0000256" key="6">
    <source>
        <dbReference type="PROSITE-ProRule" id="PRU00108"/>
    </source>
</evidence>
<dbReference type="PROSITE" id="PS50071">
    <property type="entry name" value="HOMEOBOX_2"/>
    <property type="match status" value="1"/>
</dbReference>
<dbReference type="CDD" id="cd00086">
    <property type="entry name" value="homeodomain"/>
    <property type="match status" value="1"/>
</dbReference>
<evidence type="ECO:0000256" key="4">
    <source>
        <dbReference type="ARBA" id="ARBA00023155"/>
    </source>
</evidence>
<evidence type="ECO:0000313" key="9">
    <source>
        <dbReference type="EMBL" id="ESO93602.1"/>
    </source>
</evidence>
<dbReference type="HOGENOM" id="CLU_049543_12_1_1"/>
<keyword evidence="5 6" id="KW-0539">Nucleus</keyword>
<feature type="non-terminal residue" evidence="9">
    <location>
        <position position="1"/>
    </location>
</feature>
<evidence type="ECO:0000313" key="10">
    <source>
        <dbReference type="Proteomes" id="UP000030746"/>
    </source>
</evidence>
<dbReference type="InterPro" id="IPR009057">
    <property type="entry name" value="Homeodomain-like_sf"/>
</dbReference>
<keyword evidence="2" id="KW-0217">Developmental protein</keyword>
<dbReference type="RefSeq" id="XP_009055673.1">
    <property type="nucleotide sequence ID" value="XM_009057425.1"/>
</dbReference>
<dbReference type="GO" id="GO:0000978">
    <property type="term" value="F:RNA polymerase II cis-regulatory region sequence-specific DNA binding"/>
    <property type="evidence" value="ECO:0007669"/>
    <property type="project" value="TreeGrafter"/>
</dbReference>
<dbReference type="PANTHER" id="PTHR45793">
    <property type="entry name" value="HOMEOBOX PROTEIN"/>
    <property type="match status" value="1"/>
</dbReference>
<evidence type="ECO:0000256" key="3">
    <source>
        <dbReference type="ARBA" id="ARBA00023125"/>
    </source>
</evidence>
<dbReference type="GO" id="GO:0005634">
    <property type="term" value="C:nucleus"/>
    <property type="evidence" value="ECO:0007669"/>
    <property type="project" value="UniProtKB-SubCell"/>
</dbReference>
<evidence type="ECO:0000256" key="5">
    <source>
        <dbReference type="ARBA" id="ARBA00023242"/>
    </source>
</evidence>
<reference evidence="9 10" key="1">
    <citation type="journal article" date="2013" name="Nature">
        <title>Insights into bilaterian evolution from three spiralian genomes.</title>
        <authorList>
            <person name="Simakov O."/>
            <person name="Marletaz F."/>
            <person name="Cho S.J."/>
            <person name="Edsinger-Gonzales E."/>
            <person name="Havlak P."/>
            <person name="Hellsten U."/>
            <person name="Kuo D.H."/>
            <person name="Larsson T."/>
            <person name="Lv J."/>
            <person name="Arendt D."/>
            <person name="Savage R."/>
            <person name="Osoegawa K."/>
            <person name="de Jong P."/>
            <person name="Grimwood J."/>
            <person name="Chapman J.A."/>
            <person name="Shapiro H."/>
            <person name="Aerts A."/>
            <person name="Otillar R.P."/>
            <person name="Terry A.Y."/>
            <person name="Boore J.L."/>
            <person name="Grigoriev I.V."/>
            <person name="Lindberg D.R."/>
            <person name="Seaver E.C."/>
            <person name="Weisblat D.A."/>
            <person name="Putnam N.H."/>
            <person name="Rokhsar D.S."/>
        </authorList>
    </citation>
    <scope>NUCLEOTIDE SEQUENCE [LARGE SCALE GENOMIC DNA]</scope>
</reference>
<keyword evidence="10" id="KW-1185">Reference proteome</keyword>
<dbReference type="GeneID" id="20251990"/>
<name>V4AA12_LOTGI</name>
<dbReference type="OrthoDB" id="6097457at2759"/>
<accession>V4AA12</accession>
<dbReference type="InterPro" id="IPR001356">
    <property type="entry name" value="HD"/>
</dbReference>
<feature type="domain" description="Homeobox" evidence="8">
    <location>
        <begin position="1"/>
        <end position="57"/>
    </location>
</feature>
<feature type="non-terminal residue" evidence="9">
    <location>
        <position position="57"/>
    </location>
</feature>
<evidence type="ECO:0000256" key="2">
    <source>
        <dbReference type="ARBA" id="ARBA00022473"/>
    </source>
</evidence>
<dbReference type="GO" id="GO:0000981">
    <property type="term" value="F:DNA-binding transcription factor activity, RNA polymerase II-specific"/>
    <property type="evidence" value="ECO:0007669"/>
    <property type="project" value="InterPro"/>
</dbReference>
<dbReference type="InterPro" id="IPR017970">
    <property type="entry name" value="Homeobox_CS"/>
</dbReference>
<sequence length="57" mass="7002">KKARTNYTPEQVRGLEKVFLETPYPEPEAMEKLSKELEIPEQKLKVWFQNKRARWRR</sequence>
<dbReference type="KEGG" id="lgi:LOTGIDRAFT_70713"/>
<evidence type="ECO:0000256" key="1">
    <source>
        <dbReference type="ARBA" id="ARBA00004123"/>
    </source>
</evidence>
<evidence type="ECO:0000256" key="7">
    <source>
        <dbReference type="RuleBase" id="RU000682"/>
    </source>
</evidence>
<keyword evidence="3 6" id="KW-0238">DNA-binding</keyword>
<organism evidence="9 10">
    <name type="scientific">Lottia gigantea</name>
    <name type="common">Giant owl limpet</name>
    <dbReference type="NCBI Taxonomy" id="225164"/>
    <lineage>
        <taxon>Eukaryota</taxon>
        <taxon>Metazoa</taxon>
        <taxon>Spiralia</taxon>
        <taxon>Lophotrochozoa</taxon>
        <taxon>Mollusca</taxon>
        <taxon>Gastropoda</taxon>
        <taxon>Patellogastropoda</taxon>
        <taxon>Lottioidea</taxon>
        <taxon>Lottiidae</taxon>
        <taxon>Lottia</taxon>
    </lineage>
</organism>
<dbReference type="Gene3D" id="1.10.10.60">
    <property type="entry name" value="Homeodomain-like"/>
    <property type="match status" value="1"/>
</dbReference>
<protein>
    <recommendedName>
        <fullName evidence="8">Homeobox domain-containing protein</fullName>
    </recommendedName>
</protein>
<gene>
    <name evidence="9" type="ORF">LOTGIDRAFT_70713</name>
</gene>
<dbReference type="CTD" id="20251990"/>
<comment type="subcellular location">
    <subcellularLocation>
        <location evidence="1 6 7">Nucleus</location>
    </subcellularLocation>
</comment>
<dbReference type="SMART" id="SM00389">
    <property type="entry name" value="HOX"/>
    <property type="match status" value="1"/>
</dbReference>
<dbReference type="EMBL" id="KB201891">
    <property type="protein sequence ID" value="ESO93602.1"/>
    <property type="molecule type" value="Genomic_DNA"/>
</dbReference>
<proteinExistence type="predicted"/>
<dbReference type="AlphaFoldDB" id="V4AA12"/>
<dbReference type="Proteomes" id="UP000030746">
    <property type="component" value="Unassembled WGS sequence"/>
</dbReference>
<dbReference type="SUPFAM" id="SSF46689">
    <property type="entry name" value="Homeodomain-like"/>
    <property type="match status" value="1"/>
</dbReference>
<keyword evidence="4 6" id="KW-0371">Homeobox</keyword>
<evidence type="ECO:0000259" key="8">
    <source>
        <dbReference type="PROSITE" id="PS50071"/>
    </source>
</evidence>
<dbReference type="PANTHER" id="PTHR45793:SF5">
    <property type="entry name" value="HOMEOTIC PROTEIN OCELLILESS"/>
    <property type="match status" value="1"/>
</dbReference>